<feature type="coiled-coil region" evidence="4">
    <location>
        <begin position="1137"/>
        <end position="1171"/>
    </location>
</feature>
<dbReference type="InterPro" id="IPR007810">
    <property type="entry name" value="Pep3/Vps18_beta-prop"/>
</dbReference>
<dbReference type="GO" id="GO:0006904">
    <property type="term" value="P:vesicle docking involved in exocytosis"/>
    <property type="evidence" value="ECO:0007669"/>
    <property type="project" value="TreeGrafter"/>
</dbReference>
<dbReference type="EMBL" id="CDMZ01004058">
    <property type="protein sequence ID" value="CEM48500.1"/>
    <property type="molecule type" value="Genomic_DNA"/>
</dbReference>
<feature type="compositionally biased region" description="Basic and acidic residues" evidence="5">
    <location>
        <begin position="346"/>
        <end position="357"/>
    </location>
</feature>
<dbReference type="GO" id="GO:0007032">
    <property type="term" value="P:endosome organization"/>
    <property type="evidence" value="ECO:0007669"/>
    <property type="project" value="TreeGrafter"/>
</dbReference>
<dbReference type="GO" id="GO:0048284">
    <property type="term" value="P:organelle fusion"/>
    <property type="evidence" value="ECO:0007669"/>
    <property type="project" value="TreeGrafter"/>
</dbReference>
<keyword evidence="3" id="KW-0862">Zinc</keyword>
<name>A0A0G4HVP9_9ALVE</name>
<feature type="compositionally biased region" description="Acidic residues" evidence="5">
    <location>
        <begin position="358"/>
        <end position="367"/>
    </location>
</feature>
<protein>
    <recommendedName>
        <fullName evidence="6">Pep3/Vps18 beta-propeller domain-containing protein</fullName>
    </recommendedName>
</protein>
<feature type="domain" description="Pep3/Vps18 beta-propeller" evidence="6">
    <location>
        <begin position="33"/>
        <end position="209"/>
    </location>
</feature>
<dbReference type="PANTHER" id="PTHR23323:SF26">
    <property type="entry name" value="VACUOLAR PROTEIN SORTING-ASSOCIATED PROTEIN 18 HOMOLOG"/>
    <property type="match status" value="1"/>
</dbReference>
<accession>A0A0G4HVP9</accession>
<evidence type="ECO:0000313" key="7">
    <source>
        <dbReference type="EMBL" id="CEM48500.1"/>
    </source>
</evidence>
<feature type="region of interest" description="Disordered" evidence="5">
    <location>
        <begin position="687"/>
        <end position="715"/>
    </location>
</feature>
<evidence type="ECO:0000256" key="4">
    <source>
        <dbReference type="SAM" id="Coils"/>
    </source>
</evidence>
<dbReference type="GO" id="GO:0030897">
    <property type="term" value="C:HOPS complex"/>
    <property type="evidence" value="ECO:0007669"/>
    <property type="project" value="TreeGrafter"/>
</dbReference>
<dbReference type="PANTHER" id="PTHR23323">
    <property type="entry name" value="VACUOLAR PROTEIN SORTING-ASSOCIATED PROTEIN"/>
    <property type="match status" value="1"/>
</dbReference>
<feature type="region of interest" description="Disordered" evidence="5">
    <location>
        <begin position="586"/>
        <end position="623"/>
    </location>
</feature>
<gene>
    <name evidence="7" type="ORF">Cvel_8877</name>
</gene>
<evidence type="ECO:0000256" key="1">
    <source>
        <dbReference type="ARBA" id="ARBA00022723"/>
    </source>
</evidence>
<feature type="region of interest" description="Disordered" evidence="5">
    <location>
        <begin position="338"/>
        <end position="413"/>
    </location>
</feature>
<dbReference type="GO" id="GO:0030674">
    <property type="term" value="F:protein-macromolecule adaptor activity"/>
    <property type="evidence" value="ECO:0007669"/>
    <property type="project" value="TreeGrafter"/>
</dbReference>
<organism evidence="7">
    <name type="scientific">Chromera velia CCMP2878</name>
    <dbReference type="NCBI Taxonomy" id="1169474"/>
    <lineage>
        <taxon>Eukaryota</taxon>
        <taxon>Sar</taxon>
        <taxon>Alveolata</taxon>
        <taxon>Colpodellida</taxon>
        <taxon>Chromeraceae</taxon>
        <taxon>Chromera</taxon>
    </lineage>
</organism>
<feature type="region of interest" description="Disordered" evidence="5">
    <location>
        <begin position="247"/>
        <end position="316"/>
    </location>
</feature>
<keyword evidence="1" id="KW-0479">Metal-binding</keyword>
<evidence type="ECO:0000256" key="5">
    <source>
        <dbReference type="SAM" id="MobiDB-lite"/>
    </source>
</evidence>
<feature type="compositionally biased region" description="Gly residues" evidence="5">
    <location>
        <begin position="586"/>
        <end position="598"/>
    </location>
</feature>
<proteinExistence type="predicted"/>
<evidence type="ECO:0000256" key="3">
    <source>
        <dbReference type="ARBA" id="ARBA00022833"/>
    </source>
</evidence>
<keyword evidence="4" id="KW-0175">Coiled coil</keyword>
<feature type="compositionally biased region" description="Pro residues" evidence="5">
    <location>
        <begin position="259"/>
        <end position="275"/>
    </location>
</feature>
<keyword evidence="2" id="KW-0863">Zinc-finger</keyword>
<evidence type="ECO:0000259" key="6">
    <source>
        <dbReference type="Pfam" id="PF05131"/>
    </source>
</evidence>
<dbReference type="GO" id="GO:0008270">
    <property type="term" value="F:zinc ion binding"/>
    <property type="evidence" value="ECO:0007669"/>
    <property type="project" value="UniProtKB-KW"/>
</dbReference>
<feature type="compositionally biased region" description="Basic and acidic residues" evidence="5">
    <location>
        <begin position="697"/>
        <end position="715"/>
    </location>
</feature>
<sequence>MLSAGNHPQPSFALQPVEIPREADPQTNGGIHWVAISSRCILICFLSGEVCRWYPDESELVFIDFGTKGREKRPLSKCFLDDKGYHALISSVSGDVWYLHFQSTKARSLSKLRGVVVEAVAWDKSYTESGTNYFLIGTRDGILLEACIEGGKERTPRQLFELPGKRPVLSLYADSAVVRQAGSGPLTHFLVLASTQRALFCFRGRAGTREELFGRYGGGSAAAAGASANPGVGASLMSSLGAFQSSAASATQSLAGQSQPPPPPPMRSGQSPPPPPRKDKAGKGGREKARERDPLLLEVPKDSASGMQTLLADAGPGGRKKELLWLTSAGIVRAWISFPPPTSEQRPARKGGEREVVEEGESGDEGEDGRGSVLLYPEGEPSVIPYPQSQSSQRGRSRGLGEGGGDMFPVSPPPPPMSAALTQHHILLMFPQALVAASRITFESVFEIQLGPPRVKNPKLLLRDPYDRQVYLCGDSGFSEVMAEREDADVCSLLVKSGRFAEAAQQAKRREAEDALTAALGTEESGLPEGWAGTETEAVIAAHARALFEAGHFLAASQMYSQTRHVPFETVCLKFMGAAAAAAAGGSGGGDVAGGGRPQGQRGSSEAPFESLGPQSESGGSPQRALIRYLSAKLKEETARSSESQGGNVEKGSGSVGSTCTPQQVLLFVWLLELYVSEMDLLSEENEGLSEGAQRGAWRDGGSEGGTKEDGLNSERLQKAKSDLEQIQKELRSLLKDFRDVDEVQTTAYEVLSALGHTEELVFYARLRGDLDAVVSQLLQLQRGADAIKALKEVLEETAGDGRGAARGARDTKRLRAVSEQIQKWSAIFFHRHPESFARLCCSGPLLSPEAAFDPSCLVPLLLSAAAAPPATSSGGHDRPAPLDEEAKLRIHESIRILEFFTGWRATARAAGSSEGASGLFKGGSAPPFLRLQGASEQRSAGARAGWGQGGGGGGLDLFGSSRQGGSGSSSTGWVGESGLYSALVVLYASLARDPETASEGERLMAELVLLVVERELPVSLEIGFCIRFCERLGLDRLGVLLLGLSGLHEEAVEGALRLGDFEMAARSANGPASEQQKKRLWLAIVEQQAARFPGDVGLLRRWASESRGLLRIQDFLPFLPDAALVETFKDEICDSLAQYQDSISSLKTEMREHKKAAQLLKEDLKNATESAVILGRHQRCEFCRAPIFGSPSELMHEGLAVSGHGAADDPLSVFYEKLLVFACGHAIHMRCAETLKLPTLGPESRRLYEKLLDTLRRAIAAASTGGGGQGGQAAGGGTSFPLRVSAFASSMGVSAGGGGKAGGIGTGGGAMEAEDVARLEADLEDVLAEECLFCGTAMAAAAFTPFVAAEGGEEELASWAVSPESRAG</sequence>
<dbReference type="PhylomeDB" id="A0A0G4HVP9"/>
<dbReference type="VEuPathDB" id="CryptoDB:Cvel_8877"/>
<dbReference type="GO" id="GO:0005768">
    <property type="term" value="C:endosome"/>
    <property type="evidence" value="ECO:0007669"/>
    <property type="project" value="TreeGrafter"/>
</dbReference>
<reference evidence="7" key="1">
    <citation type="submission" date="2014-11" db="EMBL/GenBank/DDBJ databases">
        <authorList>
            <person name="Otto D Thomas"/>
            <person name="Naeem Raeece"/>
        </authorList>
    </citation>
    <scope>NUCLEOTIDE SEQUENCE</scope>
</reference>
<feature type="region of interest" description="Disordered" evidence="5">
    <location>
        <begin position="637"/>
        <end position="658"/>
    </location>
</feature>
<feature type="compositionally biased region" description="Basic and acidic residues" evidence="5">
    <location>
        <begin position="276"/>
        <end position="301"/>
    </location>
</feature>
<feature type="compositionally biased region" description="Low complexity" evidence="5">
    <location>
        <begin position="247"/>
        <end position="258"/>
    </location>
</feature>
<evidence type="ECO:0000256" key="2">
    <source>
        <dbReference type="ARBA" id="ARBA00022771"/>
    </source>
</evidence>
<dbReference type="GO" id="GO:0007033">
    <property type="term" value="P:vacuole organization"/>
    <property type="evidence" value="ECO:0007669"/>
    <property type="project" value="TreeGrafter"/>
</dbReference>
<dbReference type="Pfam" id="PF05131">
    <property type="entry name" value="Pep3_Vps18"/>
    <property type="match status" value="1"/>
</dbReference>